<dbReference type="AlphaFoldDB" id="A0A5A7R8Q2"/>
<gene>
    <name evidence="3" type="ORF">STAS_31370</name>
</gene>
<evidence type="ECO:0000256" key="2">
    <source>
        <dbReference type="SAM" id="SignalP"/>
    </source>
</evidence>
<organism evidence="3 4">
    <name type="scientific">Striga asiatica</name>
    <name type="common">Asiatic witchweed</name>
    <name type="synonym">Buchnera asiatica</name>
    <dbReference type="NCBI Taxonomy" id="4170"/>
    <lineage>
        <taxon>Eukaryota</taxon>
        <taxon>Viridiplantae</taxon>
        <taxon>Streptophyta</taxon>
        <taxon>Embryophyta</taxon>
        <taxon>Tracheophyta</taxon>
        <taxon>Spermatophyta</taxon>
        <taxon>Magnoliopsida</taxon>
        <taxon>eudicotyledons</taxon>
        <taxon>Gunneridae</taxon>
        <taxon>Pentapetalae</taxon>
        <taxon>asterids</taxon>
        <taxon>lamiids</taxon>
        <taxon>Lamiales</taxon>
        <taxon>Orobanchaceae</taxon>
        <taxon>Buchnereae</taxon>
        <taxon>Striga</taxon>
    </lineage>
</organism>
<proteinExistence type="predicted"/>
<keyword evidence="2" id="KW-0732">Signal</keyword>
<evidence type="ECO:0000313" key="3">
    <source>
        <dbReference type="EMBL" id="GER53816.1"/>
    </source>
</evidence>
<dbReference type="OrthoDB" id="1406315at2759"/>
<evidence type="ECO:0000256" key="1">
    <source>
        <dbReference type="SAM" id="MobiDB-lite"/>
    </source>
</evidence>
<feature type="signal peptide" evidence="2">
    <location>
        <begin position="1"/>
        <end position="26"/>
    </location>
</feature>
<evidence type="ECO:0000313" key="4">
    <source>
        <dbReference type="Proteomes" id="UP000325081"/>
    </source>
</evidence>
<reference evidence="4" key="1">
    <citation type="journal article" date="2019" name="Curr. Biol.">
        <title>Genome Sequence of Striga asiatica Provides Insight into the Evolution of Plant Parasitism.</title>
        <authorList>
            <person name="Yoshida S."/>
            <person name="Kim S."/>
            <person name="Wafula E.K."/>
            <person name="Tanskanen J."/>
            <person name="Kim Y.M."/>
            <person name="Honaas L."/>
            <person name="Yang Z."/>
            <person name="Spallek T."/>
            <person name="Conn C.E."/>
            <person name="Ichihashi Y."/>
            <person name="Cheong K."/>
            <person name="Cui S."/>
            <person name="Der J.P."/>
            <person name="Gundlach H."/>
            <person name="Jiao Y."/>
            <person name="Hori C."/>
            <person name="Ishida J.K."/>
            <person name="Kasahara H."/>
            <person name="Kiba T."/>
            <person name="Kim M.S."/>
            <person name="Koo N."/>
            <person name="Laohavisit A."/>
            <person name="Lee Y.H."/>
            <person name="Lumba S."/>
            <person name="McCourt P."/>
            <person name="Mortimer J.C."/>
            <person name="Mutuku J.M."/>
            <person name="Nomura T."/>
            <person name="Sasaki-Sekimoto Y."/>
            <person name="Seto Y."/>
            <person name="Wang Y."/>
            <person name="Wakatake T."/>
            <person name="Sakakibara H."/>
            <person name="Demura T."/>
            <person name="Yamaguchi S."/>
            <person name="Yoneyama K."/>
            <person name="Manabe R.I."/>
            <person name="Nelson D.C."/>
            <person name="Schulman A.H."/>
            <person name="Timko M.P."/>
            <person name="dePamphilis C.W."/>
            <person name="Choi D."/>
            <person name="Shirasu K."/>
        </authorList>
    </citation>
    <scope>NUCLEOTIDE SEQUENCE [LARGE SCALE GENOMIC DNA]</scope>
    <source>
        <strain evidence="4">cv. UVA1</strain>
    </source>
</reference>
<protein>
    <submittedName>
        <fullName evidence="3">CLAVATA3/ESR-related protein 6</fullName>
    </submittedName>
</protein>
<feature type="compositionally biased region" description="Polar residues" evidence="1">
    <location>
        <begin position="84"/>
        <end position="94"/>
    </location>
</feature>
<feature type="chain" id="PRO_5022661115" evidence="2">
    <location>
        <begin position="27"/>
        <end position="113"/>
    </location>
</feature>
<dbReference type="Proteomes" id="UP000325081">
    <property type="component" value="Unassembled WGS sequence"/>
</dbReference>
<dbReference type="EMBL" id="BKCP01010848">
    <property type="protein sequence ID" value="GER53816.1"/>
    <property type="molecule type" value="Genomic_DNA"/>
</dbReference>
<name>A0A5A7R8Q2_STRAF</name>
<accession>A0A5A7R8Q2</accession>
<keyword evidence="4" id="KW-1185">Reference proteome</keyword>
<feature type="region of interest" description="Disordered" evidence="1">
    <location>
        <begin position="84"/>
        <end position="113"/>
    </location>
</feature>
<sequence>MANSNKAILALVLFAMIISFMSVVSSDARLLSEWKLANRANKSIRESQQSFGKLGSQKRAISYMSVVSSDARLLSEWKSANRANKSIRESQQSLGKLGSQKRLSPGGPDPQHH</sequence>
<comment type="caution">
    <text evidence="3">The sequence shown here is derived from an EMBL/GenBank/DDBJ whole genome shotgun (WGS) entry which is preliminary data.</text>
</comment>